<comment type="caution">
    <text evidence="2">The sequence shown here is derived from an EMBL/GenBank/DDBJ whole genome shotgun (WGS) entry which is preliminary data.</text>
</comment>
<evidence type="ECO:0000313" key="3">
    <source>
        <dbReference type="Proteomes" id="UP000823399"/>
    </source>
</evidence>
<name>A0A9P7FAV6_9AGAM</name>
<dbReference type="Gene3D" id="1.10.150.130">
    <property type="match status" value="1"/>
</dbReference>
<organism evidence="2 3">
    <name type="scientific">Suillus discolor</name>
    <dbReference type="NCBI Taxonomy" id="1912936"/>
    <lineage>
        <taxon>Eukaryota</taxon>
        <taxon>Fungi</taxon>
        <taxon>Dikarya</taxon>
        <taxon>Basidiomycota</taxon>
        <taxon>Agaricomycotina</taxon>
        <taxon>Agaricomycetes</taxon>
        <taxon>Agaricomycetidae</taxon>
        <taxon>Boletales</taxon>
        <taxon>Suillineae</taxon>
        <taxon>Suillaceae</taxon>
        <taxon>Suillus</taxon>
    </lineage>
</organism>
<evidence type="ECO:0000256" key="1">
    <source>
        <dbReference type="ARBA" id="ARBA00023125"/>
    </source>
</evidence>
<keyword evidence="1" id="KW-0238">DNA-binding</keyword>
<dbReference type="InterPro" id="IPR010998">
    <property type="entry name" value="Integrase_recombinase_N"/>
</dbReference>
<keyword evidence="3" id="KW-1185">Reference proteome</keyword>
<gene>
    <name evidence="2" type="ORF">F5147DRAFT_572425</name>
</gene>
<evidence type="ECO:0000313" key="2">
    <source>
        <dbReference type="EMBL" id="KAG2112662.1"/>
    </source>
</evidence>
<dbReference type="RefSeq" id="XP_041295461.1">
    <property type="nucleotide sequence ID" value="XM_041431084.1"/>
</dbReference>
<dbReference type="OrthoDB" id="5598396at2759"/>
<sequence length="170" mass="19228">REAWTDECLFLQHSIALGLAIESSTSSTYNSHLNSFINFCQLHHRLTDPTPDTLSYYVVWLSHHIEPHSVDTYLSGITNKLKFMLPDVCATQCSPLVTRTLQGHKRQLSKPICQKMPIGEHDITCIIEAVGLHPDYDNSLFIAMLITGFKSLQRLGELAWPDSRNLAVIH</sequence>
<dbReference type="SUPFAM" id="SSF47823">
    <property type="entry name" value="lambda integrase-like, N-terminal domain"/>
    <property type="match status" value="1"/>
</dbReference>
<dbReference type="GO" id="GO:0003677">
    <property type="term" value="F:DNA binding"/>
    <property type="evidence" value="ECO:0007669"/>
    <property type="project" value="UniProtKB-KW"/>
</dbReference>
<proteinExistence type="predicted"/>
<accession>A0A9P7FAV6</accession>
<dbReference type="GeneID" id="64693343"/>
<reference evidence="2" key="1">
    <citation type="journal article" date="2020" name="New Phytol.">
        <title>Comparative genomics reveals dynamic genome evolution in host specialist ectomycorrhizal fungi.</title>
        <authorList>
            <person name="Lofgren L.A."/>
            <person name="Nguyen N.H."/>
            <person name="Vilgalys R."/>
            <person name="Ruytinx J."/>
            <person name="Liao H.L."/>
            <person name="Branco S."/>
            <person name="Kuo A."/>
            <person name="LaButti K."/>
            <person name="Lipzen A."/>
            <person name="Andreopoulos W."/>
            <person name="Pangilinan J."/>
            <person name="Riley R."/>
            <person name="Hundley H."/>
            <person name="Na H."/>
            <person name="Barry K."/>
            <person name="Grigoriev I.V."/>
            <person name="Stajich J.E."/>
            <person name="Kennedy P.G."/>
        </authorList>
    </citation>
    <scope>NUCLEOTIDE SEQUENCE</scope>
    <source>
        <strain evidence="2">FC423</strain>
    </source>
</reference>
<dbReference type="EMBL" id="JABBWM010000014">
    <property type="protein sequence ID" value="KAG2112662.1"/>
    <property type="molecule type" value="Genomic_DNA"/>
</dbReference>
<dbReference type="AlphaFoldDB" id="A0A9P7FAV6"/>
<feature type="non-terminal residue" evidence="2">
    <location>
        <position position="1"/>
    </location>
</feature>
<protein>
    <submittedName>
        <fullName evidence="2">Uncharacterized protein</fullName>
    </submittedName>
</protein>
<dbReference type="Proteomes" id="UP000823399">
    <property type="component" value="Unassembled WGS sequence"/>
</dbReference>